<name>A0ABQ8I3R5_9ROSI</name>
<evidence type="ECO:0000259" key="1">
    <source>
        <dbReference type="Pfam" id="PF12589"/>
    </source>
</evidence>
<accession>A0ABQ8I3R5</accession>
<organism evidence="2 3">
    <name type="scientific">Xanthoceras sorbifolium</name>
    <dbReference type="NCBI Taxonomy" id="99658"/>
    <lineage>
        <taxon>Eukaryota</taxon>
        <taxon>Viridiplantae</taxon>
        <taxon>Streptophyta</taxon>
        <taxon>Embryophyta</taxon>
        <taxon>Tracheophyta</taxon>
        <taxon>Spermatophyta</taxon>
        <taxon>Magnoliopsida</taxon>
        <taxon>eudicotyledons</taxon>
        <taxon>Gunneridae</taxon>
        <taxon>Pentapetalae</taxon>
        <taxon>rosids</taxon>
        <taxon>malvids</taxon>
        <taxon>Sapindales</taxon>
        <taxon>Sapindaceae</taxon>
        <taxon>Xanthoceroideae</taxon>
        <taxon>Xanthoceras</taxon>
    </lineage>
</organism>
<sequence length="98" mass="11402">MRVAEMKKIKHKFSFGPCLHFRPAQAQEETETAKKGKGREWVLKKKEQLIRRKGNVVPQDTKYTARKRKAALLISPSNLKAWMSNRSSVQALQFIHRV</sequence>
<dbReference type="Proteomes" id="UP000827721">
    <property type="component" value="Unassembled WGS sequence"/>
</dbReference>
<feature type="domain" description="18S rRNA (guanine(1575)-N(7))-methyltransferase Bud23 C-terminal" evidence="1">
    <location>
        <begin position="26"/>
        <end position="70"/>
    </location>
</feature>
<gene>
    <name evidence="2" type="ORF">JRO89_XS04G0016100</name>
</gene>
<comment type="caution">
    <text evidence="2">The sequence shown here is derived from an EMBL/GenBank/DDBJ whole genome shotgun (WGS) entry which is preliminary data.</text>
</comment>
<dbReference type="InterPro" id="IPR022238">
    <property type="entry name" value="Bud23_C"/>
</dbReference>
<evidence type="ECO:0000313" key="3">
    <source>
        <dbReference type="Proteomes" id="UP000827721"/>
    </source>
</evidence>
<keyword evidence="3" id="KW-1185">Reference proteome</keyword>
<proteinExistence type="predicted"/>
<evidence type="ECO:0000313" key="2">
    <source>
        <dbReference type="EMBL" id="KAH7571293.1"/>
    </source>
</evidence>
<protein>
    <recommendedName>
        <fullName evidence="1">18S rRNA (guanine(1575)-N(7))-methyltransferase Bud23 C-terminal domain-containing protein</fullName>
    </recommendedName>
</protein>
<dbReference type="EMBL" id="JAFEMO010000004">
    <property type="protein sequence ID" value="KAH7571293.1"/>
    <property type="molecule type" value="Genomic_DNA"/>
</dbReference>
<reference evidence="2 3" key="1">
    <citation type="submission" date="2021-02" db="EMBL/GenBank/DDBJ databases">
        <title>Plant Genome Project.</title>
        <authorList>
            <person name="Zhang R.-G."/>
        </authorList>
    </citation>
    <scope>NUCLEOTIDE SEQUENCE [LARGE SCALE GENOMIC DNA]</scope>
    <source>
        <tissue evidence="2">Leaves</tissue>
    </source>
</reference>
<dbReference type="Pfam" id="PF12589">
    <property type="entry name" value="WBS_methylT"/>
    <property type="match status" value="1"/>
</dbReference>